<evidence type="ECO:0000313" key="2">
    <source>
        <dbReference type="EMBL" id="MFD1030840.1"/>
    </source>
</evidence>
<proteinExistence type="predicted"/>
<name>A0ABW3L8L9_9BACL</name>
<comment type="caution">
    <text evidence="2">The sequence shown here is derived from an EMBL/GenBank/DDBJ whole genome shotgun (WGS) entry which is preliminary data.</text>
</comment>
<dbReference type="Pfam" id="PF21747">
    <property type="entry name" value="YpoC"/>
    <property type="match status" value="1"/>
</dbReference>
<reference evidence="3" key="1">
    <citation type="journal article" date="2019" name="Int. J. Syst. Evol. Microbiol.">
        <title>The Global Catalogue of Microorganisms (GCM) 10K type strain sequencing project: providing services to taxonomists for standard genome sequencing and annotation.</title>
        <authorList>
            <consortium name="The Broad Institute Genomics Platform"/>
            <consortium name="The Broad Institute Genome Sequencing Center for Infectious Disease"/>
            <person name="Wu L."/>
            <person name="Ma J."/>
        </authorList>
    </citation>
    <scope>NUCLEOTIDE SEQUENCE [LARGE SCALE GENOMIC DNA]</scope>
    <source>
        <strain evidence="3">CCUG 56756</strain>
    </source>
</reference>
<evidence type="ECO:0000313" key="3">
    <source>
        <dbReference type="Proteomes" id="UP001597109"/>
    </source>
</evidence>
<dbReference type="InterPro" id="IPR048427">
    <property type="entry name" value="YpoC"/>
</dbReference>
<dbReference type="EMBL" id="JBHTKI010000008">
    <property type="protein sequence ID" value="MFD1030840.1"/>
    <property type="molecule type" value="Genomic_DNA"/>
</dbReference>
<dbReference type="Proteomes" id="UP001597109">
    <property type="component" value="Unassembled WGS sequence"/>
</dbReference>
<dbReference type="RefSeq" id="WP_144836927.1">
    <property type="nucleotide sequence ID" value="NZ_JBHTKI010000008.1"/>
</dbReference>
<accession>A0ABW3L8L9</accession>
<feature type="domain" description="YpoC-like" evidence="1">
    <location>
        <begin position="11"/>
        <end position="105"/>
    </location>
</feature>
<keyword evidence="3" id="KW-1185">Reference proteome</keyword>
<gene>
    <name evidence="2" type="ORF">ACFQ1X_05295</name>
</gene>
<evidence type="ECO:0000259" key="1">
    <source>
        <dbReference type="Pfam" id="PF21747"/>
    </source>
</evidence>
<sequence>MNKLLKSIEKEKIEPYYSDWNVLEAEIREIFSARKLYAEASMNKGINLYKALLNQCSTKDESVVPLNHAERLEFIEANRSTYAAFRQLSELFKELDKKIASKRAILRKLE</sequence>
<organism evidence="2 3">
    <name type="scientific">Metaplanococcus flavidus</name>
    <dbReference type="NCBI Taxonomy" id="569883"/>
    <lineage>
        <taxon>Bacteria</taxon>
        <taxon>Bacillati</taxon>
        <taxon>Bacillota</taxon>
        <taxon>Bacilli</taxon>
        <taxon>Bacillales</taxon>
        <taxon>Caryophanaceae</taxon>
        <taxon>Metaplanococcus</taxon>
    </lineage>
</organism>
<protein>
    <submittedName>
        <fullName evidence="2">YpoC family protein</fullName>
    </submittedName>
</protein>